<dbReference type="Pfam" id="PF10545">
    <property type="entry name" value="MADF_DNA_bdg"/>
    <property type="match status" value="1"/>
</dbReference>
<dbReference type="GeneID" id="111361969"/>
<feature type="compositionally biased region" description="Low complexity" evidence="1">
    <location>
        <begin position="147"/>
        <end position="187"/>
    </location>
</feature>
<evidence type="ECO:0000313" key="4">
    <source>
        <dbReference type="RefSeq" id="XP_022834205.1"/>
    </source>
</evidence>
<dbReference type="PROSITE" id="PS51029">
    <property type="entry name" value="MADF"/>
    <property type="match status" value="1"/>
</dbReference>
<protein>
    <submittedName>
        <fullName evidence="4">Uncharacterized protein LOC111361969</fullName>
    </submittedName>
</protein>
<dbReference type="KEGG" id="sliu:111361969"/>
<feature type="region of interest" description="Disordered" evidence="1">
    <location>
        <begin position="145"/>
        <end position="272"/>
    </location>
</feature>
<dbReference type="InterPro" id="IPR006578">
    <property type="entry name" value="MADF-dom"/>
</dbReference>
<sequence>MAGCRVKNVYYNCREDAWTPIESALIKLVRENPPLYTRGGRSSRTKKLMVSMMWSDISDQLGLPDTRCQEIWNRIVAEWAIVRRLNNLGYPVKNFPRANKFMNTSFTFLENYITDLKDSEIPHHIYDVYRKRFSITGSIMRASCSLPTGPTSAGKTSTTTSTGPDIKSEASAAASASGIVSTAGASGTPSKSSPQSATAVSGTTCASAQSNTPASAKSSASGEKTKTGKGLSQTSDDHGKSDSNTKAESHTKSDRKSKSGAYRSTGRKSKRK</sequence>
<organism evidence="3 4">
    <name type="scientific">Spodoptera litura</name>
    <name type="common">Asian cotton leafworm</name>
    <dbReference type="NCBI Taxonomy" id="69820"/>
    <lineage>
        <taxon>Eukaryota</taxon>
        <taxon>Metazoa</taxon>
        <taxon>Ecdysozoa</taxon>
        <taxon>Arthropoda</taxon>
        <taxon>Hexapoda</taxon>
        <taxon>Insecta</taxon>
        <taxon>Pterygota</taxon>
        <taxon>Neoptera</taxon>
        <taxon>Endopterygota</taxon>
        <taxon>Lepidoptera</taxon>
        <taxon>Glossata</taxon>
        <taxon>Ditrysia</taxon>
        <taxon>Noctuoidea</taxon>
        <taxon>Noctuidae</taxon>
        <taxon>Amphipyrinae</taxon>
        <taxon>Spodoptera</taxon>
    </lineage>
</organism>
<accession>A0A9J7ET04</accession>
<reference evidence="4" key="1">
    <citation type="submission" date="2025-08" db="UniProtKB">
        <authorList>
            <consortium name="RefSeq"/>
        </authorList>
    </citation>
    <scope>IDENTIFICATION</scope>
    <source>
        <strain evidence="4">Ishihara</strain>
        <tissue evidence="4">Whole body</tissue>
    </source>
</reference>
<dbReference type="Proteomes" id="UP000301870">
    <property type="component" value="Unplaced"/>
</dbReference>
<keyword evidence="3" id="KW-1185">Reference proteome</keyword>
<feature type="compositionally biased region" description="Polar residues" evidence="1">
    <location>
        <begin position="188"/>
        <end position="222"/>
    </location>
</feature>
<evidence type="ECO:0000313" key="3">
    <source>
        <dbReference type="Proteomes" id="UP000301870"/>
    </source>
</evidence>
<name>A0A9J7ET04_SPOLT</name>
<evidence type="ECO:0000256" key="1">
    <source>
        <dbReference type="SAM" id="MobiDB-lite"/>
    </source>
</evidence>
<dbReference type="AlphaFoldDB" id="A0A9J7ET04"/>
<gene>
    <name evidence="4" type="primary">LOC111361969</name>
</gene>
<dbReference type="OrthoDB" id="10389567at2759"/>
<feature type="compositionally biased region" description="Basic and acidic residues" evidence="1">
    <location>
        <begin position="235"/>
        <end position="257"/>
    </location>
</feature>
<evidence type="ECO:0000259" key="2">
    <source>
        <dbReference type="PROSITE" id="PS51029"/>
    </source>
</evidence>
<feature type="domain" description="MADF" evidence="2">
    <location>
        <begin position="24"/>
        <end position="114"/>
    </location>
</feature>
<proteinExistence type="predicted"/>
<dbReference type="RefSeq" id="XP_022834205.1">
    <property type="nucleotide sequence ID" value="XM_022978437.1"/>
</dbReference>